<evidence type="ECO:0000313" key="5">
    <source>
        <dbReference type="Proteomes" id="UP000077020"/>
    </source>
</evidence>
<dbReference type="KEGG" id="clj:CLJU_c22460"/>
<keyword evidence="5" id="KW-1185">Reference proteome</keyword>
<dbReference type="EMBL" id="LITS01000004">
    <property type="protein sequence ID" value="OAA88403.1"/>
    <property type="molecule type" value="Genomic_DNA"/>
</dbReference>
<dbReference type="Proteomes" id="UP000077020">
    <property type="component" value="Unassembled WGS sequence"/>
</dbReference>
<gene>
    <name evidence="2" type="ordered locus">CLJU_c22460</name>
    <name evidence="3" type="ORF">WX45_02723</name>
</gene>
<keyword evidence="1" id="KW-0732">Signal</keyword>
<feature type="signal peptide" evidence="1">
    <location>
        <begin position="1"/>
        <end position="24"/>
    </location>
</feature>
<sequence>MIRRLKNKLFATLCITTLTLGAVAAPSAFNSVKADAAPTKTVYVDVEKNVLGQAPILQPKAVTLSDTNTIADATKQAVGDGNVNIVSSKYGKYVTGFKDTTDNQAAFEDYSFTSKLKNLTKGIVFRTDIPKQPIVTDANYLSEKECDGISGWMFTVNNVDHVNSTYYDGSTTLDNVPDGATIRWEFSAAAGCDLGLAGYLPDGTISDKGTYNWSYTQTPAFFSGRADKTDLIAKMANHANKTDTAYTNALTQLETLQATQGAVNTAAGAL</sequence>
<dbReference type="HOGENOM" id="CLU_1056498_0_0_9"/>
<accession>D8GKG6</accession>
<dbReference type="eggNOG" id="ENOG5033SQV">
    <property type="taxonomic scope" value="Bacteria"/>
</dbReference>
<dbReference type="EMBL" id="CP001666">
    <property type="protein sequence ID" value="ADK15306.1"/>
    <property type="molecule type" value="Genomic_DNA"/>
</dbReference>
<evidence type="ECO:0000313" key="3">
    <source>
        <dbReference type="EMBL" id="OAA88403.1"/>
    </source>
</evidence>
<organism evidence="2 4">
    <name type="scientific">Clostridium ljungdahlii (strain ATCC 55383 / DSM 13528 / PETC)</name>
    <dbReference type="NCBI Taxonomy" id="748727"/>
    <lineage>
        <taxon>Bacteria</taxon>
        <taxon>Bacillati</taxon>
        <taxon>Bacillota</taxon>
        <taxon>Clostridia</taxon>
        <taxon>Eubacteriales</taxon>
        <taxon>Clostridiaceae</taxon>
        <taxon>Clostridium</taxon>
    </lineage>
</organism>
<evidence type="ECO:0000313" key="2">
    <source>
        <dbReference type="EMBL" id="ADK15306.1"/>
    </source>
</evidence>
<dbReference type="PATRIC" id="fig|748727.19.peg.2758"/>
<dbReference type="AlphaFoldDB" id="D8GKG6"/>
<evidence type="ECO:0000313" key="4">
    <source>
        <dbReference type="Proteomes" id="UP000001656"/>
    </source>
</evidence>
<reference evidence="2 4" key="2">
    <citation type="journal article" date="2010" name="Proc. Natl. Acad. Sci. U.S.A.">
        <title>Clostridium ljungdahlii represents a microbial production platform based on syngas.</title>
        <authorList>
            <person name="Kopke M."/>
            <person name="Held C."/>
            <person name="Hujer S."/>
            <person name="Liesegang H."/>
            <person name="Wiezer A."/>
            <person name="Wollherr A."/>
            <person name="Ehrenreich A."/>
            <person name="Liebl W."/>
            <person name="Gottschalk G."/>
            <person name="Durre P."/>
        </authorList>
    </citation>
    <scope>NUCLEOTIDE SEQUENCE [LARGE SCALE GENOMIC DNA]</scope>
    <source>
        <strain evidence="4">ATCC 55383 / DSM 13528 / PETC</strain>
        <strain evidence="2">DSM 13528</strain>
    </source>
</reference>
<protein>
    <submittedName>
        <fullName evidence="2">Uncharacterized protein</fullName>
    </submittedName>
</protein>
<dbReference type="OrthoDB" id="1901669at2"/>
<reference evidence="2" key="1">
    <citation type="submission" date="2009-07" db="EMBL/GenBank/DDBJ databases">
        <authorList>
            <person name="Koepke M."/>
            <person name="Hujer S."/>
            <person name="Held C."/>
            <person name="Wiezer A."/>
            <person name="Liesegang H."/>
            <person name="Ehrenreich A."/>
            <person name="Gottschalk G."/>
            <person name="Duerre P."/>
        </authorList>
    </citation>
    <scope>NUCLEOTIDE SEQUENCE</scope>
    <source>
        <strain evidence="2">DSM 13528</strain>
    </source>
</reference>
<proteinExistence type="predicted"/>
<name>D8GKG6_CLOLD</name>
<dbReference type="Proteomes" id="UP000001656">
    <property type="component" value="Chromosome"/>
</dbReference>
<feature type="chain" id="PRO_5039404086" evidence="1">
    <location>
        <begin position="25"/>
        <end position="270"/>
    </location>
</feature>
<dbReference type="RefSeq" id="WP_013238896.1">
    <property type="nucleotide sequence ID" value="NC_014328.1"/>
</dbReference>
<reference evidence="3 5" key="3">
    <citation type="journal article" date="2016" name="Biotechnol. Bioeng.">
        <title>Traits of selected Clostridium strains for syngas fermentation to ethanol.</title>
        <authorList>
            <person name="Martin M.E."/>
            <person name="Richter H."/>
            <person name="Saha S."/>
            <person name="Angenent L.T."/>
        </authorList>
    </citation>
    <scope>NUCLEOTIDE SEQUENCE [LARGE SCALE GENOMIC DNA]</scope>
    <source>
        <strain evidence="3 5">PETC</strain>
    </source>
</reference>
<evidence type="ECO:0000256" key="1">
    <source>
        <dbReference type="SAM" id="SignalP"/>
    </source>
</evidence>